<name>A0A5C5V917_9BACT</name>
<sequence>MIATWIARAFLALVGSLYVGLGIWCAVAPEKTSKMVGFGLQPGAGQSEFLTVYGGLEVGLGLLFLWPLYRNGDVEFPLTACVIVHGALVLFRSIGFFTYSGFSPMTYNLAVSEWAIFLLAVGLFFWKR</sequence>
<feature type="transmembrane region" description="Helical" evidence="1">
    <location>
        <begin position="105"/>
        <end position="126"/>
    </location>
</feature>
<organism evidence="2 3">
    <name type="scientific">Blastopirellula retiformator</name>
    <dbReference type="NCBI Taxonomy" id="2527970"/>
    <lineage>
        <taxon>Bacteria</taxon>
        <taxon>Pseudomonadati</taxon>
        <taxon>Planctomycetota</taxon>
        <taxon>Planctomycetia</taxon>
        <taxon>Pirellulales</taxon>
        <taxon>Pirellulaceae</taxon>
        <taxon>Blastopirellula</taxon>
    </lineage>
</organism>
<keyword evidence="1" id="KW-1133">Transmembrane helix</keyword>
<evidence type="ECO:0000256" key="1">
    <source>
        <dbReference type="SAM" id="Phobius"/>
    </source>
</evidence>
<dbReference type="AlphaFoldDB" id="A0A5C5V917"/>
<feature type="transmembrane region" description="Helical" evidence="1">
    <location>
        <begin position="49"/>
        <end position="69"/>
    </location>
</feature>
<dbReference type="RefSeq" id="WP_146430283.1">
    <property type="nucleotide sequence ID" value="NZ_SJPF01000002.1"/>
</dbReference>
<feature type="transmembrane region" description="Helical" evidence="1">
    <location>
        <begin position="76"/>
        <end position="99"/>
    </location>
</feature>
<protein>
    <recommendedName>
        <fullName evidence="4">DUF4345 domain-containing protein</fullName>
    </recommendedName>
</protein>
<gene>
    <name evidence="2" type="ORF">Enr8_16290</name>
</gene>
<evidence type="ECO:0008006" key="4">
    <source>
        <dbReference type="Google" id="ProtNLM"/>
    </source>
</evidence>
<accession>A0A5C5V917</accession>
<comment type="caution">
    <text evidence="2">The sequence shown here is derived from an EMBL/GenBank/DDBJ whole genome shotgun (WGS) entry which is preliminary data.</text>
</comment>
<evidence type="ECO:0000313" key="3">
    <source>
        <dbReference type="Proteomes" id="UP000318878"/>
    </source>
</evidence>
<evidence type="ECO:0000313" key="2">
    <source>
        <dbReference type="EMBL" id="TWT34235.1"/>
    </source>
</evidence>
<keyword evidence="1" id="KW-0472">Membrane</keyword>
<keyword evidence="3" id="KW-1185">Reference proteome</keyword>
<proteinExistence type="predicted"/>
<dbReference type="OrthoDB" id="5987056at2"/>
<dbReference type="EMBL" id="SJPF01000002">
    <property type="protein sequence ID" value="TWT34235.1"/>
    <property type="molecule type" value="Genomic_DNA"/>
</dbReference>
<reference evidence="2 3" key="1">
    <citation type="submission" date="2019-02" db="EMBL/GenBank/DDBJ databases">
        <title>Deep-cultivation of Planctomycetes and their phenomic and genomic characterization uncovers novel biology.</title>
        <authorList>
            <person name="Wiegand S."/>
            <person name="Jogler M."/>
            <person name="Boedeker C."/>
            <person name="Pinto D."/>
            <person name="Vollmers J."/>
            <person name="Rivas-Marin E."/>
            <person name="Kohn T."/>
            <person name="Peeters S.H."/>
            <person name="Heuer A."/>
            <person name="Rast P."/>
            <person name="Oberbeckmann S."/>
            <person name="Bunk B."/>
            <person name="Jeske O."/>
            <person name="Meyerdierks A."/>
            <person name="Storesund J.E."/>
            <person name="Kallscheuer N."/>
            <person name="Luecker S."/>
            <person name="Lage O.M."/>
            <person name="Pohl T."/>
            <person name="Merkel B.J."/>
            <person name="Hornburger P."/>
            <person name="Mueller R.-W."/>
            <person name="Bruemmer F."/>
            <person name="Labrenz M."/>
            <person name="Spormann A.M."/>
            <person name="Op Den Camp H."/>
            <person name="Overmann J."/>
            <person name="Amann R."/>
            <person name="Jetten M.S.M."/>
            <person name="Mascher T."/>
            <person name="Medema M.H."/>
            <person name="Devos D.P."/>
            <person name="Kaster A.-K."/>
            <person name="Ovreas L."/>
            <person name="Rohde M."/>
            <person name="Galperin M.Y."/>
            <person name="Jogler C."/>
        </authorList>
    </citation>
    <scope>NUCLEOTIDE SEQUENCE [LARGE SCALE GENOMIC DNA]</scope>
    <source>
        <strain evidence="2 3">Enr8</strain>
    </source>
</reference>
<keyword evidence="1" id="KW-0812">Transmembrane</keyword>
<dbReference type="Proteomes" id="UP000318878">
    <property type="component" value="Unassembled WGS sequence"/>
</dbReference>